<protein>
    <submittedName>
        <fullName evidence="1">Uncharacterized protein</fullName>
    </submittedName>
</protein>
<gene>
    <name evidence="1" type="ORF">BSK52_12560</name>
</gene>
<evidence type="ECO:0000313" key="2">
    <source>
        <dbReference type="Proteomes" id="UP000187439"/>
    </source>
</evidence>
<dbReference type="EMBL" id="MPTC01000009">
    <property type="protein sequence ID" value="OMD40696.1"/>
    <property type="molecule type" value="Genomic_DNA"/>
</dbReference>
<dbReference type="RefSeq" id="WP_076119453.1">
    <property type="nucleotide sequence ID" value="NZ_MPTC01000009.1"/>
</dbReference>
<reference evidence="1 2" key="1">
    <citation type="submission" date="2016-10" db="EMBL/GenBank/DDBJ databases">
        <title>Paenibacillus species isolates.</title>
        <authorList>
            <person name="Beno S.M."/>
        </authorList>
    </citation>
    <scope>NUCLEOTIDE SEQUENCE [LARGE SCALE GENOMIC DNA]</scope>
    <source>
        <strain evidence="1 2">FSL H7-0710</strain>
    </source>
</reference>
<sequence>MDLVTATFENALLSLGAIHLTMGRVYCEGVVGEILEKPLYANGIGSGYAKQLVPVSGLNIEETEFKTVRVIGQTVKSQSTL</sequence>
<organism evidence="1 2">
    <name type="scientific">Paenibacillus odorifer</name>
    <dbReference type="NCBI Taxonomy" id="189426"/>
    <lineage>
        <taxon>Bacteria</taxon>
        <taxon>Bacillati</taxon>
        <taxon>Bacillota</taxon>
        <taxon>Bacilli</taxon>
        <taxon>Bacillales</taxon>
        <taxon>Paenibacillaceae</taxon>
        <taxon>Paenibacillus</taxon>
    </lineage>
</organism>
<proteinExistence type="predicted"/>
<comment type="caution">
    <text evidence="1">The sequence shown here is derived from an EMBL/GenBank/DDBJ whole genome shotgun (WGS) entry which is preliminary data.</text>
</comment>
<accession>A0A1R0Y083</accession>
<name>A0A1R0Y083_9BACL</name>
<evidence type="ECO:0000313" key="1">
    <source>
        <dbReference type="EMBL" id="OMD40696.1"/>
    </source>
</evidence>
<dbReference type="AlphaFoldDB" id="A0A1R0Y083"/>
<dbReference type="Proteomes" id="UP000187439">
    <property type="component" value="Unassembled WGS sequence"/>
</dbReference>